<evidence type="ECO:0000313" key="2">
    <source>
        <dbReference type="Proteomes" id="UP000009891"/>
    </source>
</evidence>
<name>K9D2B3_9FIRM</name>
<proteinExistence type="predicted"/>
<comment type="caution">
    <text evidence="1">The sequence shown here is derived from an EMBL/GenBank/DDBJ whole genome shotgun (WGS) entry which is preliminary data.</text>
</comment>
<gene>
    <name evidence="1" type="ORF">HMPREF9282_00506</name>
</gene>
<dbReference type="Proteomes" id="UP000009891">
    <property type="component" value="Unassembled WGS sequence"/>
</dbReference>
<sequence length="97" mass="10643">MLLTIDLEVAKETSYLAAAVYSVLQDLTKGGTPIEGFSYVVTSAPEITRILNTHSVSQIKRSIVALEKKGYVRRIRLTSQTQGVLHGTRIETVHSSV</sequence>
<dbReference type="HOGENOM" id="CLU_2345850_0_0_9"/>
<keyword evidence="2" id="KW-1185">Reference proteome</keyword>
<protein>
    <recommendedName>
        <fullName evidence="3">Helix-turn-helix domain-containing protein</fullName>
    </recommendedName>
</protein>
<reference evidence="1 2" key="1">
    <citation type="submission" date="2012-09" db="EMBL/GenBank/DDBJ databases">
        <title>The Genome Sequence of Veillonella ratti ACS-216-V-COL6B.</title>
        <authorList>
            <consortium name="The Broad Institute Genome Sequencing Platform"/>
            <person name="Earl A."/>
            <person name="Ward D."/>
            <person name="Feldgarden M."/>
            <person name="Gevers D."/>
            <person name="Saerens B."/>
            <person name="Vaneechoutte M."/>
            <person name="Walker B."/>
            <person name="Young S.K."/>
            <person name="Zeng Q."/>
            <person name="Gargeya S."/>
            <person name="Fitzgerald M."/>
            <person name="Haas B."/>
            <person name="Abouelleil A."/>
            <person name="Alvarado L."/>
            <person name="Arachchi H.M."/>
            <person name="Berlin A."/>
            <person name="Chapman S.B."/>
            <person name="Goldberg J."/>
            <person name="Griggs A."/>
            <person name="Gujja S."/>
            <person name="Hansen M."/>
            <person name="Howarth C."/>
            <person name="Imamovic A."/>
            <person name="Larimer J."/>
            <person name="McCowen C."/>
            <person name="Montmayeur A."/>
            <person name="Murphy C."/>
            <person name="Neiman D."/>
            <person name="Pearson M."/>
            <person name="Priest M."/>
            <person name="Roberts A."/>
            <person name="Saif S."/>
            <person name="Shea T."/>
            <person name="Sisk P."/>
            <person name="Sykes S."/>
            <person name="Wortman J."/>
            <person name="Nusbaum C."/>
            <person name="Birren B."/>
        </authorList>
    </citation>
    <scope>NUCLEOTIDE SEQUENCE [LARGE SCALE GENOMIC DNA]</scope>
    <source>
        <strain evidence="1 2">ACS-216-V-Col6b</strain>
    </source>
</reference>
<dbReference type="AlphaFoldDB" id="K9D2B3"/>
<dbReference type="EMBL" id="AHAF01000003">
    <property type="protein sequence ID" value="EKU78709.1"/>
    <property type="molecule type" value="Genomic_DNA"/>
</dbReference>
<evidence type="ECO:0000313" key="1">
    <source>
        <dbReference type="EMBL" id="EKU78709.1"/>
    </source>
</evidence>
<organism evidence="1 2">
    <name type="scientific">Veillonella seminalis ACS-216-V-Col6b</name>
    <dbReference type="NCBI Taxonomy" id="883156"/>
    <lineage>
        <taxon>Bacteria</taxon>
        <taxon>Bacillati</taxon>
        <taxon>Bacillota</taxon>
        <taxon>Negativicutes</taxon>
        <taxon>Veillonellales</taxon>
        <taxon>Veillonellaceae</taxon>
        <taxon>Veillonella</taxon>
    </lineage>
</organism>
<dbReference type="STRING" id="883156.HMPREF9282_00506"/>
<accession>K9D2B3</accession>
<evidence type="ECO:0008006" key="3">
    <source>
        <dbReference type="Google" id="ProtNLM"/>
    </source>
</evidence>